<keyword evidence="3" id="KW-1185">Reference proteome</keyword>
<feature type="compositionally biased region" description="Low complexity" evidence="1">
    <location>
        <begin position="8"/>
        <end position="18"/>
    </location>
</feature>
<protein>
    <submittedName>
        <fullName evidence="2">Uncharacterized protein</fullName>
    </submittedName>
</protein>
<sequence length="84" mass="9470">MNSHTNTEQQSMPSMQKSSKPETEKTSNHPKPSIIDLVAAEDRRQKWFNRMSLARTESAFEIATEGFKKSAQALSQLEKEAASE</sequence>
<organism evidence="2 3">
    <name type="scientific">Echinicola strongylocentroti</name>
    <dbReference type="NCBI Taxonomy" id="1795355"/>
    <lineage>
        <taxon>Bacteria</taxon>
        <taxon>Pseudomonadati</taxon>
        <taxon>Bacteroidota</taxon>
        <taxon>Cytophagia</taxon>
        <taxon>Cytophagales</taxon>
        <taxon>Cyclobacteriaceae</taxon>
        <taxon>Echinicola</taxon>
    </lineage>
</organism>
<reference evidence="2 3" key="1">
    <citation type="submission" date="2018-06" db="EMBL/GenBank/DDBJ databases">
        <title>Echinicola strongylocentroti sp. nov., isolated from a sea urchin Strongylocentrotus intermedius.</title>
        <authorList>
            <person name="Bae S.S."/>
        </authorList>
    </citation>
    <scope>NUCLEOTIDE SEQUENCE [LARGE SCALE GENOMIC DNA]</scope>
    <source>
        <strain evidence="2 3">MEBiC08714</strain>
    </source>
</reference>
<evidence type="ECO:0000313" key="3">
    <source>
        <dbReference type="Proteomes" id="UP000248688"/>
    </source>
</evidence>
<feature type="region of interest" description="Disordered" evidence="1">
    <location>
        <begin position="1"/>
        <end position="35"/>
    </location>
</feature>
<evidence type="ECO:0000313" key="2">
    <source>
        <dbReference type="EMBL" id="AWW32416.1"/>
    </source>
</evidence>
<gene>
    <name evidence="2" type="ORF">DN752_20975</name>
</gene>
<dbReference type="KEGG" id="est:DN752_20975"/>
<dbReference type="AlphaFoldDB" id="A0A2Z4IPD9"/>
<name>A0A2Z4IPD9_9BACT</name>
<dbReference type="Proteomes" id="UP000248688">
    <property type="component" value="Chromosome"/>
</dbReference>
<dbReference type="EMBL" id="CP030041">
    <property type="protein sequence ID" value="AWW32416.1"/>
    <property type="molecule type" value="Genomic_DNA"/>
</dbReference>
<accession>A0A2Z4IPD9</accession>
<evidence type="ECO:0000256" key="1">
    <source>
        <dbReference type="SAM" id="MobiDB-lite"/>
    </source>
</evidence>
<proteinExistence type="predicted"/>